<evidence type="ECO:0000256" key="1">
    <source>
        <dbReference type="SAM" id="MobiDB-lite"/>
    </source>
</evidence>
<protein>
    <submittedName>
        <fullName evidence="2">Uncharacterized protein</fullName>
    </submittedName>
</protein>
<dbReference type="EMBL" id="AP022560">
    <property type="protein sequence ID" value="BBX02534.1"/>
    <property type="molecule type" value="Genomic_DNA"/>
</dbReference>
<dbReference type="RefSeq" id="WP_133056550.1">
    <property type="nucleotide sequence ID" value="NZ_AP022560.1"/>
</dbReference>
<dbReference type="AlphaFoldDB" id="A0AAD1HCK6"/>
<reference evidence="2 3" key="1">
    <citation type="journal article" date="2019" name="Emerg. Microbes Infect.">
        <title>Comprehensive subspecies identification of 175 nontuberculous mycobacteria species based on 7547 genomic profiles.</title>
        <authorList>
            <person name="Matsumoto Y."/>
            <person name="Kinjo T."/>
            <person name="Motooka D."/>
            <person name="Nabeya D."/>
            <person name="Jung N."/>
            <person name="Uechi K."/>
            <person name="Horii T."/>
            <person name="Iida T."/>
            <person name="Fujita J."/>
            <person name="Nakamura S."/>
        </authorList>
    </citation>
    <scope>NUCLEOTIDE SEQUENCE [LARGE SCALE GENOMIC DNA]</scope>
    <source>
        <strain evidence="2 3">JCM 6375</strain>
    </source>
</reference>
<feature type="region of interest" description="Disordered" evidence="1">
    <location>
        <begin position="120"/>
        <end position="141"/>
    </location>
</feature>
<evidence type="ECO:0000313" key="3">
    <source>
        <dbReference type="Proteomes" id="UP000466681"/>
    </source>
</evidence>
<organism evidence="2 3">
    <name type="scientific">Mycolicibacterium moriokaense</name>
    <dbReference type="NCBI Taxonomy" id="39691"/>
    <lineage>
        <taxon>Bacteria</taxon>
        <taxon>Bacillati</taxon>
        <taxon>Actinomycetota</taxon>
        <taxon>Actinomycetes</taxon>
        <taxon>Mycobacteriales</taxon>
        <taxon>Mycobacteriaceae</taxon>
        <taxon>Mycolicibacterium</taxon>
    </lineage>
</organism>
<keyword evidence="3" id="KW-1185">Reference proteome</keyword>
<dbReference type="KEGG" id="mmor:MMOR_34700"/>
<name>A0AAD1HCK6_9MYCO</name>
<accession>A0AAD1HCK6</accession>
<dbReference type="Proteomes" id="UP000466681">
    <property type="component" value="Chromosome"/>
</dbReference>
<evidence type="ECO:0000313" key="2">
    <source>
        <dbReference type="EMBL" id="BBX02534.1"/>
    </source>
</evidence>
<sequence>MKLSTTDHPVTVSAPSRRMARTTLTAGVLALAAIPFGAIAVANATYKESDFASCLERDMPTDYCCEHAGGVMRNGACINPDDLLQPSGGAVLETQPDPPKKFPPIVNTDLSSGTFVEVKPTPPTRVPSRGVVDAPVLTTSR</sequence>
<gene>
    <name evidence="2" type="ORF">MMOR_34700</name>
</gene>
<proteinExistence type="predicted"/>